<evidence type="ECO:0000256" key="4">
    <source>
        <dbReference type="RuleBase" id="RU003690"/>
    </source>
</evidence>
<dbReference type="PANTHER" id="PTHR10353">
    <property type="entry name" value="GLYCOSYL HYDROLASE"/>
    <property type="match status" value="1"/>
</dbReference>
<keyword evidence="2" id="KW-0326">Glycosidase</keyword>
<dbReference type="Proteomes" id="UP000679950">
    <property type="component" value="Unassembled WGS sequence"/>
</dbReference>
<keyword evidence="6" id="KW-1185">Reference proteome</keyword>
<evidence type="ECO:0000313" key="5">
    <source>
        <dbReference type="EMBL" id="GIN56138.1"/>
    </source>
</evidence>
<dbReference type="InterPro" id="IPR001360">
    <property type="entry name" value="Glyco_hydro_1"/>
</dbReference>
<dbReference type="InterPro" id="IPR017853">
    <property type="entry name" value="GH"/>
</dbReference>
<gene>
    <name evidence="5" type="primary">gmuD</name>
    <name evidence="5" type="ORF">J8TS2_04570</name>
</gene>
<evidence type="ECO:0000256" key="1">
    <source>
        <dbReference type="ARBA" id="ARBA00010838"/>
    </source>
</evidence>
<dbReference type="Pfam" id="PF00232">
    <property type="entry name" value="Glyco_hydro_1"/>
    <property type="match status" value="1"/>
</dbReference>
<dbReference type="Gene3D" id="3.20.20.80">
    <property type="entry name" value="Glycosidases"/>
    <property type="match status" value="1"/>
</dbReference>
<dbReference type="PROSITE" id="PS00572">
    <property type="entry name" value="GLYCOSYL_HYDROL_F1_1"/>
    <property type="match status" value="1"/>
</dbReference>
<organism evidence="5 6">
    <name type="scientific">Lederbergia ruris</name>
    <dbReference type="NCBI Taxonomy" id="217495"/>
    <lineage>
        <taxon>Bacteria</taxon>
        <taxon>Bacillati</taxon>
        <taxon>Bacillota</taxon>
        <taxon>Bacilli</taxon>
        <taxon>Bacillales</taxon>
        <taxon>Bacillaceae</taxon>
        <taxon>Lederbergia</taxon>
    </lineage>
</organism>
<name>A0ABQ4KDV8_9BACI</name>
<evidence type="ECO:0000256" key="2">
    <source>
        <dbReference type="ARBA" id="ARBA00023295"/>
    </source>
</evidence>
<dbReference type="SUPFAM" id="SSF51445">
    <property type="entry name" value="(Trans)glycosidases"/>
    <property type="match status" value="1"/>
</dbReference>
<comment type="similarity">
    <text evidence="1 4">Belongs to the glycosyl hydrolase 1 family.</text>
</comment>
<dbReference type="InterPro" id="IPR018120">
    <property type="entry name" value="Glyco_hydro_1_AS"/>
</dbReference>
<protein>
    <submittedName>
        <fullName evidence="5">6-phospho-beta-glucosidase GmuD</fullName>
    </submittedName>
</protein>
<accession>A0ABQ4KDV8</accession>
<dbReference type="PANTHER" id="PTHR10353:SF139">
    <property type="entry name" value="6-PHOSPHO-BETA-GLUCOSIDASE GMUD"/>
    <property type="match status" value="1"/>
</dbReference>
<reference evidence="5 6" key="1">
    <citation type="submission" date="2021-03" db="EMBL/GenBank/DDBJ databases">
        <title>Antimicrobial resistance genes in bacteria isolated from Japanese honey, and their potential for conferring macrolide and lincosamide resistance in the American foulbrood pathogen Paenibacillus larvae.</title>
        <authorList>
            <person name="Okamoto M."/>
            <person name="Kumagai M."/>
            <person name="Kanamori H."/>
            <person name="Takamatsu D."/>
        </authorList>
    </citation>
    <scope>NUCLEOTIDE SEQUENCE [LARGE SCALE GENOMIC DNA]</scope>
    <source>
        <strain evidence="5 6">J8TS2</strain>
    </source>
</reference>
<comment type="caution">
    <text evidence="5">The sequence shown here is derived from an EMBL/GenBank/DDBJ whole genome shotgun (WGS) entry which is preliminary data.</text>
</comment>
<proteinExistence type="inferred from homology"/>
<dbReference type="PRINTS" id="PR00131">
    <property type="entry name" value="GLHYDRLASE1"/>
</dbReference>
<evidence type="ECO:0000313" key="6">
    <source>
        <dbReference type="Proteomes" id="UP000679950"/>
    </source>
</evidence>
<dbReference type="RefSeq" id="WP_212965279.1">
    <property type="nucleotide sequence ID" value="NZ_BORB01000002.1"/>
</dbReference>
<feature type="active site" description="Nucleophile" evidence="3">
    <location>
        <position position="368"/>
    </location>
</feature>
<sequence>MTKQFYQFPKDFWWGSASSATQMEGGAHEGGKGENIWDRWYQEEPNRFFNGVGPENTSDFYHQYKEDIQLLKETGHNSFRPSISWSRLIPTGDGEVNQEAVTFYRDVFQTMRENGIEPFVNLYHFDMPMAMQDKGGWTSREVVEAYVRYAQICFEQFGDLVTKWFTHNEPVVTIEGQYLYGFHYPGELDFKKGVQAGFHSILAGAKAVQAFRAGGHKGEIGVILNLTPSYPRSQHPEDLKAAHIADLFFNRSFLDPFVKGEFPADFVELLREEGFMPEVLEGDLELIANNTVDLLGINYYQPRRIKAKENMPNLKAPFMPERFFDYFNEMHGRKINKYRGWEIYEKGIYDILVNVRENYGNIPCFISENGMGVEDEGRFVDENGQIQDDYRIDFYKNHLKWVHKALEEGTNVKGYHVWTFIDNWSWLNAYKNRYGLVSLDLENNFKRTIKKSGEWYRSVAEQGGFED</sequence>
<evidence type="ECO:0000256" key="3">
    <source>
        <dbReference type="PROSITE-ProRule" id="PRU10055"/>
    </source>
</evidence>
<keyword evidence="2" id="KW-0378">Hydrolase</keyword>
<dbReference type="EMBL" id="BORB01000002">
    <property type="protein sequence ID" value="GIN56138.1"/>
    <property type="molecule type" value="Genomic_DNA"/>
</dbReference>